<dbReference type="AlphaFoldDB" id="A0A6L9SBA1"/>
<sequence>MSVDLLIRGGMVYDGTGAGPVRRDVLVCDGRIDALTTGDADIEARRVIDATGLAVTPGFIDIHTHSDVSVLLDGRAQSKVHQGVTTEVVGNCGFSAFPVSAPSFSDHVDLLAGIGDDPVRPSWHDLAGYADAVHDAGVAVNVAPLVGHGQLRIAAAGMSAQITGDQVRKMRGLLEESLEQGAFGMSTGLTYVPSSYAETAELETLCSTLAGYGALYATHARGDGFSGMREAVALGRATGARVQYSHIALNEPNSWGRGSELLAVLDDARADGVDAACDVYPYDASASALTQYLPAWVQEGGVSALRERLGDASTMQRAEADLAAGWGDGARIPWFWDRVVLARTDAVLDAPEGATIEAAAAGAGMSPARYVLELCREGGNRVQVVLFYRAEADMRTFLRYAHCTLGSDGSAIPYEQHGRRPHPRAFGAHARVLGRYVRGLGDLDLGGAVHKMTGAVADRVGLRDRGRLLLGLAADITVFDPLTVADQATFLDPCRPPVGVHHVIVDGVPVIDAGCQTPARPGRVLRSR</sequence>
<dbReference type="SUPFAM" id="SSF51338">
    <property type="entry name" value="Composite domain of metallo-dependent hydrolases"/>
    <property type="match status" value="1"/>
</dbReference>
<dbReference type="InterPro" id="IPR032466">
    <property type="entry name" value="Metal_Hydrolase"/>
</dbReference>
<comment type="caution">
    <text evidence="2">The sequence shown here is derived from an EMBL/GenBank/DDBJ whole genome shotgun (WGS) entry which is preliminary data.</text>
</comment>
<evidence type="ECO:0000313" key="2">
    <source>
        <dbReference type="EMBL" id="NEE01894.1"/>
    </source>
</evidence>
<dbReference type="Pfam" id="PF07969">
    <property type="entry name" value="Amidohydro_3"/>
    <property type="match status" value="1"/>
</dbReference>
<dbReference type="InterPro" id="IPR050378">
    <property type="entry name" value="Metallo-dep_Hydrolases_sf"/>
</dbReference>
<dbReference type="Proteomes" id="UP000475214">
    <property type="component" value="Unassembled WGS sequence"/>
</dbReference>
<reference evidence="2 3" key="1">
    <citation type="submission" date="2020-02" db="EMBL/GenBank/DDBJ databases">
        <authorList>
            <person name="Li X.-J."/>
            <person name="Han X.-M."/>
        </authorList>
    </citation>
    <scope>NUCLEOTIDE SEQUENCE [LARGE SCALE GENOMIC DNA]</scope>
    <source>
        <strain evidence="2 3">CCTCC AB 2017055</strain>
    </source>
</reference>
<dbReference type="InterPro" id="IPR011059">
    <property type="entry name" value="Metal-dep_hydrolase_composite"/>
</dbReference>
<accession>A0A6L9SBA1</accession>
<proteinExistence type="predicted"/>
<organism evidence="2 3">
    <name type="scientific">Phytoactinopolyspora halotolerans</name>
    <dbReference type="NCBI Taxonomy" id="1981512"/>
    <lineage>
        <taxon>Bacteria</taxon>
        <taxon>Bacillati</taxon>
        <taxon>Actinomycetota</taxon>
        <taxon>Actinomycetes</taxon>
        <taxon>Jiangellales</taxon>
        <taxon>Jiangellaceae</taxon>
        <taxon>Phytoactinopolyspora</taxon>
    </lineage>
</organism>
<dbReference type="RefSeq" id="WP_163739987.1">
    <property type="nucleotide sequence ID" value="NZ_JAAGOA010000012.1"/>
</dbReference>
<feature type="domain" description="Amidohydrolase 3" evidence="1">
    <location>
        <begin position="46"/>
        <end position="510"/>
    </location>
</feature>
<dbReference type="GO" id="GO:0005829">
    <property type="term" value="C:cytosol"/>
    <property type="evidence" value="ECO:0007669"/>
    <property type="project" value="TreeGrafter"/>
</dbReference>
<evidence type="ECO:0000313" key="3">
    <source>
        <dbReference type="Proteomes" id="UP000475214"/>
    </source>
</evidence>
<dbReference type="CDD" id="cd01297">
    <property type="entry name" value="D-aminoacylase"/>
    <property type="match status" value="1"/>
</dbReference>
<dbReference type="InterPro" id="IPR013108">
    <property type="entry name" value="Amidohydro_3"/>
</dbReference>
<dbReference type="PANTHER" id="PTHR11647:SF1">
    <property type="entry name" value="COLLAPSIN RESPONSE MEDIATOR PROTEIN"/>
    <property type="match status" value="1"/>
</dbReference>
<dbReference type="GO" id="GO:0016811">
    <property type="term" value="F:hydrolase activity, acting on carbon-nitrogen (but not peptide) bonds, in linear amides"/>
    <property type="evidence" value="ECO:0007669"/>
    <property type="project" value="InterPro"/>
</dbReference>
<evidence type="ECO:0000259" key="1">
    <source>
        <dbReference type="Pfam" id="PF07969"/>
    </source>
</evidence>
<dbReference type="Gene3D" id="3.20.20.140">
    <property type="entry name" value="Metal-dependent hydrolases"/>
    <property type="match status" value="1"/>
</dbReference>
<dbReference type="SUPFAM" id="SSF51556">
    <property type="entry name" value="Metallo-dependent hydrolases"/>
    <property type="match status" value="1"/>
</dbReference>
<keyword evidence="3" id="KW-1185">Reference proteome</keyword>
<gene>
    <name evidence="2" type="ORF">G1H10_17105</name>
</gene>
<dbReference type="Gene3D" id="3.30.1490.130">
    <property type="entry name" value="D-aminoacylase. Domain 3"/>
    <property type="match status" value="1"/>
</dbReference>
<dbReference type="GO" id="GO:0016812">
    <property type="term" value="F:hydrolase activity, acting on carbon-nitrogen (but not peptide) bonds, in cyclic amides"/>
    <property type="evidence" value="ECO:0007669"/>
    <property type="project" value="TreeGrafter"/>
</dbReference>
<name>A0A6L9SBA1_9ACTN</name>
<dbReference type="Gene3D" id="2.30.40.10">
    <property type="entry name" value="Urease, subunit C, domain 1"/>
    <property type="match status" value="1"/>
</dbReference>
<protein>
    <submittedName>
        <fullName evidence="2">D-aminoacylase</fullName>
    </submittedName>
</protein>
<dbReference type="EMBL" id="JAAGOA010000012">
    <property type="protein sequence ID" value="NEE01894.1"/>
    <property type="molecule type" value="Genomic_DNA"/>
</dbReference>
<dbReference type="PANTHER" id="PTHR11647">
    <property type="entry name" value="HYDRANTOINASE/DIHYDROPYRIMIDINASE FAMILY MEMBER"/>
    <property type="match status" value="1"/>
</dbReference>
<dbReference type="InterPro" id="IPR023100">
    <property type="entry name" value="D-aminoacylase_insert_dom_sf"/>
</dbReference>